<evidence type="ECO:0000313" key="3">
    <source>
        <dbReference type="Proteomes" id="UP000823749"/>
    </source>
</evidence>
<accession>A0AAV6IW15</accession>
<keyword evidence="3" id="KW-1185">Reference proteome</keyword>
<dbReference type="EMBL" id="JACTNZ010000009">
    <property type="protein sequence ID" value="KAG5531707.1"/>
    <property type="molecule type" value="Genomic_DNA"/>
</dbReference>
<evidence type="ECO:0000256" key="1">
    <source>
        <dbReference type="SAM" id="MobiDB-lite"/>
    </source>
</evidence>
<gene>
    <name evidence="2" type="ORF">RHGRI_026359</name>
</gene>
<protein>
    <submittedName>
        <fullName evidence="2">Uncharacterized protein</fullName>
    </submittedName>
</protein>
<name>A0AAV6IW15_9ERIC</name>
<proteinExistence type="predicted"/>
<reference evidence="2" key="1">
    <citation type="submission" date="2020-08" db="EMBL/GenBank/DDBJ databases">
        <title>Plant Genome Project.</title>
        <authorList>
            <person name="Zhang R.-G."/>
        </authorList>
    </citation>
    <scope>NUCLEOTIDE SEQUENCE</scope>
    <source>
        <strain evidence="2">WSP0</strain>
        <tissue evidence="2">Leaf</tissue>
    </source>
</reference>
<dbReference type="AlphaFoldDB" id="A0AAV6IW15"/>
<evidence type="ECO:0000313" key="2">
    <source>
        <dbReference type="EMBL" id="KAG5531707.1"/>
    </source>
</evidence>
<organism evidence="2 3">
    <name type="scientific">Rhododendron griersonianum</name>
    <dbReference type="NCBI Taxonomy" id="479676"/>
    <lineage>
        <taxon>Eukaryota</taxon>
        <taxon>Viridiplantae</taxon>
        <taxon>Streptophyta</taxon>
        <taxon>Embryophyta</taxon>
        <taxon>Tracheophyta</taxon>
        <taxon>Spermatophyta</taxon>
        <taxon>Magnoliopsida</taxon>
        <taxon>eudicotyledons</taxon>
        <taxon>Gunneridae</taxon>
        <taxon>Pentapetalae</taxon>
        <taxon>asterids</taxon>
        <taxon>Ericales</taxon>
        <taxon>Ericaceae</taxon>
        <taxon>Ericoideae</taxon>
        <taxon>Rhodoreae</taxon>
        <taxon>Rhododendron</taxon>
    </lineage>
</organism>
<dbReference type="Proteomes" id="UP000823749">
    <property type="component" value="Chromosome 9"/>
</dbReference>
<feature type="region of interest" description="Disordered" evidence="1">
    <location>
        <begin position="99"/>
        <end position="120"/>
    </location>
</feature>
<sequence length="120" mass="13558">MATSKVSMELEASLRGLRSLFSSIVWVLYRLENIFRPLASHKDHDGCWFVKTNDADDFAESACKFIVRSIYLTAPEQPLKKASKELFKIDASSASTALEDADMQVTPQEQDQTLRSKKID</sequence>
<comment type="caution">
    <text evidence="2">The sequence shown here is derived from an EMBL/GenBank/DDBJ whole genome shotgun (WGS) entry which is preliminary data.</text>
</comment>